<feature type="transmembrane region" description="Helical" evidence="1">
    <location>
        <begin position="33"/>
        <end position="56"/>
    </location>
</feature>
<keyword evidence="1" id="KW-1133">Transmembrane helix</keyword>
<sequence length="87" mass="9861">MNVWLPWRYRAFCATIYAIGVAGFLLRAQYPKSIFVALFVMSLLTAGFACWSAFQSRLEKSAAFWIFTGVAGLMAYSMYLTIRSILI</sequence>
<keyword evidence="3" id="KW-1185">Reference proteome</keyword>
<evidence type="ECO:0000313" key="2">
    <source>
        <dbReference type="EMBL" id="OCX16217.1"/>
    </source>
</evidence>
<dbReference type="Proteomes" id="UP000094412">
    <property type="component" value="Unassembled WGS sequence"/>
</dbReference>
<feature type="transmembrane region" description="Helical" evidence="1">
    <location>
        <begin position="62"/>
        <end position="82"/>
    </location>
</feature>
<organism evidence="2 3">
    <name type="scientific">Mesorhizobium hungaricum</name>
    <dbReference type="NCBI Taxonomy" id="1566387"/>
    <lineage>
        <taxon>Bacteria</taxon>
        <taxon>Pseudomonadati</taxon>
        <taxon>Pseudomonadota</taxon>
        <taxon>Alphaproteobacteria</taxon>
        <taxon>Hyphomicrobiales</taxon>
        <taxon>Phyllobacteriaceae</taxon>
        <taxon>Mesorhizobium</taxon>
    </lineage>
</organism>
<dbReference type="EMBL" id="MDEO01000033">
    <property type="protein sequence ID" value="OCX16217.1"/>
    <property type="molecule type" value="Genomic_DNA"/>
</dbReference>
<keyword evidence="1" id="KW-0472">Membrane</keyword>
<keyword evidence="1" id="KW-0812">Transmembrane</keyword>
<accession>A0A1C2DN70</accession>
<name>A0A1C2DN70_9HYPH</name>
<reference evidence="2 3" key="1">
    <citation type="submission" date="2016-08" db="EMBL/GenBank/DDBJ databases">
        <title>Whole genome sequence of Mesorhizobium sp. strain UASWS1009 isolated from industrial sewage.</title>
        <authorList>
            <person name="Crovadore J."/>
            <person name="Calmin G."/>
            <person name="Chablais R."/>
            <person name="Cochard B."/>
            <person name="Lefort F."/>
        </authorList>
    </citation>
    <scope>NUCLEOTIDE SEQUENCE [LARGE SCALE GENOMIC DNA]</scope>
    <source>
        <strain evidence="2 3">UASWS1009</strain>
    </source>
</reference>
<evidence type="ECO:0000313" key="3">
    <source>
        <dbReference type="Proteomes" id="UP000094412"/>
    </source>
</evidence>
<proteinExistence type="predicted"/>
<dbReference type="AlphaFoldDB" id="A0A1C2DN70"/>
<protein>
    <submittedName>
        <fullName evidence="2">Uncharacterized protein</fullName>
    </submittedName>
</protein>
<evidence type="ECO:0000256" key="1">
    <source>
        <dbReference type="SAM" id="Phobius"/>
    </source>
</evidence>
<gene>
    <name evidence="2" type="ORF">QV13_15305</name>
</gene>
<feature type="transmembrane region" description="Helical" evidence="1">
    <location>
        <begin position="6"/>
        <end position="26"/>
    </location>
</feature>
<comment type="caution">
    <text evidence="2">The sequence shown here is derived from an EMBL/GenBank/DDBJ whole genome shotgun (WGS) entry which is preliminary data.</text>
</comment>